<dbReference type="SMART" id="SM00342">
    <property type="entry name" value="HTH_ARAC"/>
    <property type="match status" value="1"/>
</dbReference>
<dbReference type="Proteomes" id="UP001235030">
    <property type="component" value="Chromosome"/>
</dbReference>
<keyword evidence="2" id="KW-0238">DNA-binding</keyword>
<dbReference type="PROSITE" id="PS01124">
    <property type="entry name" value="HTH_ARAC_FAMILY_2"/>
    <property type="match status" value="1"/>
</dbReference>
<keyword evidence="1" id="KW-0805">Transcription regulation</keyword>
<dbReference type="RefSeq" id="WP_228103119.1">
    <property type="nucleotide sequence ID" value="NZ_CP101637.1"/>
</dbReference>
<dbReference type="SUPFAM" id="SSF51215">
    <property type="entry name" value="Regulatory protein AraC"/>
    <property type="match status" value="1"/>
</dbReference>
<evidence type="ECO:0000256" key="3">
    <source>
        <dbReference type="ARBA" id="ARBA00023163"/>
    </source>
</evidence>
<proteinExistence type="predicted"/>
<dbReference type="InterPro" id="IPR018062">
    <property type="entry name" value="HTH_AraC-typ_CS"/>
</dbReference>
<sequence>MDNQRGNKELHEINQYNDNAFPVGMYIVNRNQIIPRGRGFFDLHWHEELQFTLVTQGKVEMQVNGVNYVLESGQAIFINRNLLHITTDLTENGMYVSFNFPEKILGFFAGSRMEQDNVRPYTNNYALPATVLASNVNWQNQILVILWELQELMLSEKKKMWEYLISLKLVNIWYILIDNSGNKLQSHTKNYIMKKERIYTMLSYIHENYTKDIHLADIAGIANVSEGECCRCFNNMIHESPLQYLLSYRIARSMELLSNTQASITEIAFQVGFNDTSHFIQCFKKRNNMTPNKYRKIGK</sequence>
<dbReference type="InterPro" id="IPR037923">
    <property type="entry name" value="HTH-like"/>
</dbReference>
<dbReference type="InterPro" id="IPR009057">
    <property type="entry name" value="Homeodomain-like_sf"/>
</dbReference>
<dbReference type="Gene3D" id="2.60.120.10">
    <property type="entry name" value="Jelly Rolls"/>
    <property type="match status" value="1"/>
</dbReference>
<dbReference type="PROSITE" id="PS00041">
    <property type="entry name" value="HTH_ARAC_FAMILY_1"/>
    <property type="match status" value="1"/>
</dbReference>
<dbReference type="Pfam" id="PF12833">
    <property type="entry name" value="HTH_18"/>
    <property type="match status" value="1"/>
</dbReference>
<gene>
    <name evidence="5" type="primary">melR</name>
    <name evidence="5" type="ORF">TEMA_12500</name>
</gene>
<protein>
    <submittedName>
        <fullName evidence="5">Melibiose operon regulatory protein</fullName>
    </submittedName>
</protein>
<dbReference type="InterPro" id="IPR018060">
    <property type="entry name" value="HTH_AraC"/>
</dbReference>
<feature type="domain" description="HTH araC/xylS-type" evidence="4">
    <location>
        <begin position="199"/>
        <end position="297"/>
    </location>
</feature>
<name>A0ABY9Q005_9FIRM</name>
<evidence type="ECO:0000313" key="6">
    <source>
        <dbReference type="Proteomes" id="UP001235030"/>
    </source>
</evidence>
<dbReference type="SUPFAM" id="SSF46689">
    <property type="entry name" value="Homeodomain-like"/>
    <property type="match status" value="2"/>
</dbReference>
<evidence type="ECO:0000259" key="4">
    <source>
        <dbReference type="PROSITE" id="PS01124"/>
    </source>
</evidence>
<dbReference type="PANTHER" id="PTHR43280:SF28">
    <property type="entry name" value="HTH-TYPE TRANSCRIPTIONAL ACTIVATOR RHAS"/>
    <property type="match status" value="1"/>
</dbReference>
<dbReference type="InterPro" id="IPR013096">
    <property type="entry name" value="Cupin_2"/>
</dbReference>
<organism evidence="5 6">
    <name type="scientific">Terrisporobacter mayombei</name>
    <dbReference type="NCBI Taxonomy" id="1541"/>
    <lineage>
        <taxon>Bacteria</taxon>
        <taxon>Bacillati</taxon>
        <taxon>Bacillota</taxon>
        <taxon>Clostridia</taxon>
        <taxon>Peptostreptococcales</taxon>
        <taxon>Peptostreptococcaceae</taxon>
        <taxon>Terrisporobacter</taxon>
    </lineage>
</organism>
<evidence type="ECO:0000256" key="1">
    <source>
        <dbReference type="ARBA" id="ARBA00023015"/>
    </source>
</evidence>
<dbReference type="EMBL" id="CP101637">
    <property type="protein sequence ID" value="WMT80926.1"/>
    <property type="molecule type" value="Genomic_DNA"/>
</dbReference>
<dbReference type="PANTHER" id="PTHR43280">
    <property type="entry name" value="ARAC-FAMILY TRANSCRIPTIONAL REGULATOR"/>
    <property type="match status" value="1"/>
</dbReference>
<dbReference type="InterPro" id="IPR020449">
    <property type="entry name" value="Tscrpt_reg_AraC-type_HTH"/>
</dbReference>
<evidence type="ECO:0000313" key="5">
    <source>
        <dbReference type="EMBL" id="WMT80926.1"/>
    </source>
</evidence>
<dbReference type="InterPro" id="IPR014710">
    <property type="entry name" value="RmlC-like_jellyroll"/>
</dbReference>
<dbReference type="PRINTS" id="PR00032">
    <property type="entry name" value="HTHARAC"/>
</dbReference>
<dbReference type="Gene3D" id="1.10.10.60">
    <property type="entry name" value="Homeodomain-like"/>
    <property type="match status" value="2"/>
</dbReference>
<keyword evidence="6" id="KW-1185">Reference proteome</keyword>
<evidence type="ECO:0000256" key="2">
    <source>
        <dbReference type="ARBA" id="ARBA00023125"/>
    </source>
</evidence>
<keyword evidence="3" id="KW-0804">Transcription</keyword>
<reference evidence="5 6" key="1">
    <citation type="submission" date="2022-07" db="EMBL/GenBank/DDBJ databases">
        <title>Genome sequence of Terrisporobacter mayombei DSM6539.</title>
        <authorList>
            <person name="Boeer T."/>
            <person name="Bengelsdorf F.R."/>
            <person name="Daniel R."/>
            <person name="Poehlein A."/>
        </authorList>
    </citation>
    <scope>NUCLEOTIDE SEQUENCE [LARGE SCALE GENOMIC DNA]</scope>
    <source>
        <strain evidence="5 6">DSM 6539</strain>
    </source>
</reference>
<accession>A0ABY9Q005</accession>
<dbReference type="Pfam" id="PF07883">
    <property type="entry name" value="Cupin_2"/>
    <property type="match status" value="1"/>
</dbReference>